<name>A0A918PTF6_9BACT</name>
<reference evidence="1" key="2">
    <citation type="submission" date="2020-09" db="EMBL/GenBank/DDBJ databases">
        <authorList>
            <person name="Sun Q."/>
            <person name="Kim S."/>
        </authorList>
    </citation>
    <scope>NUCLEOTIDE SEQUENCE</scope>
    <source>
        <strain evidence="1">KCTC 12368</strain>
    </source>
</reference>
<dbReference type="AlphaFoldDB" id="A0A918PTF6"/>
<proteinExistence type="predicted"/>
<dbReference type="Proteomes" id="UP000619457">
    <property type="component" value="Unassembled WGS sequence"/>
</dbReference>
<dbReference type="InterPro" id="IPR011990">
    <property type="entry name" value="TPR-like_helical_dom_sf"/>
</dbReference>
<dbReference type="PROSITE" id="PS51257">
    <property type="entry name" value="PROKAR_LIPOPROTEIN"/>
    <property type="match status" value="1"/>
</dbReference>
<dbReference type="Pfam" id="PF12771">
    <property type="entry name" value="SusD-like_2"/>
    <property type="match status" value="1"/>
</dbReference>
<accession>A0A918PTF6</accession>
<gene>
    <name evidence="1" type="ORF">GCM10007049_13620</name>
</gene>
<dbReference type="Gene3D" id="1.25.40.390">
    <property type="match status" value="1"/>
</dbReference>
<reference evidence="1" key="1">
    <citation type="journal article" date="2014" name="Int. J. Syst. Evol. Microbiol.">
        <title>Complete genome sequence of Corynebacterium casei LMG S-19264T (=DSM 44701T), isolated from a smear-ripened cheese.</title>
        <authorList>
            <consortium name="US DOE Joint Genome Institute (JGI-PGF)"/>
            <person name="Walter F."/>
            <person name="Albersmeier A."/>
            <person name="Kalinowski J."/>
            <person name="Ruckert C."/>
        </authorList>
    </citation>
    <scope>NUCLEOTIDE SEQUENCE</scope>
    <source>
        <strain evidence="1">KCTC 12368</strain>
    </source>
</reference>
<dbReference type="RefSeq" id="WP_018472084.1">
    <property type="nucleotide sequence ID" value="NZ_BMWX01000002.1"/>
</dbReference>
<dbReference type="InterPro" id="IPR041662">
    <property type="entry name" value="SusD-like_2"/>
</dbReference>
<dbReference type="EMBL" id="BMWX01000002">
    <property type="protein sequence ID" value="GGZ22113.1"/>
    <property type="molecule type" value="Genomic_DNA"/>
</dbReference>
<evidence type="ECO:0000313" key="1">
    <source>
        <dbReference type="EMBL" id="GGZ22113.1"/>
    </source>
</evidence>
<keyword evidence="2" id="KW-1185">Reference proteome</keyword>
<comment type="caution">
    <text evidence="1">The sequence shown here is derived from an EMBL/GenBank/DDBJ whole genome shotgun (WGS) entry which is preliminary data.</text>
</comment>
<evidence type="ECO:0008006" key="3">
    <source>
        <dbReference type="Google" id="ProtNLM"/>
    </source>
</evidence>
<organism evidence="1 2">
    <name type="scientific">Echinicola pacifica</name>
    <dbReference type="NCBI Taxonomy" id="346377"/>
    <lineage>
        <taxon>Bacteria</taxon>
        <taxon>Pseudomonadati</taxon>
        <taxon>Bacteroidota</taxon>
        <taxon>Cytophagia</taxon>
        <taxon>Cytophagales</taxon>
        <taxon>Cyclobacteriaceae</taxon>
        <taxon>Echinicola</taxon>
    </lineage>
</organism>
<dbReference type="SUPFAM" id="SSF48452">
    <property type="entry name" value="TPR-like"/>
    <property type="match status" value="1"/>
</dbReference>
<sequence length="481" mass="54037">MKKLIYILIGAFALTACDGLTDKNAITKEASEVPAITLLSNSQKEMAEFYTDPRINRLLAQQWAEVQYIDQSRYDFQNGGTPDIWWRSFYRDVLIDLQEFGRLVLEDQTYLNENVRTNHIAVGEVMNVYVWYTLVTTFGNIPYSEALDFENSFPAYDDQEVIYTDLLARLDAAISDMSIEDGFGSQATGDLIYKGDMAGWYAFANSLKMKMGMLLADSDPTTASQLVSEASPNALMSSALNTTFEFIVAPPNNNPVWEALVQSGRNDYVAANTIVDFMNDLSDPRLAFYFTPINGAYVGGEYGNFNVYANFSHVNPNQTDADFPSIIMDYAEVEFLRAEAVERGFITGTAATHYNNAIDASIRYWSSVNVNAGGTGITQDQINAYMAQPSVAYATAAGDYKQKIGMQKYIALYNRGYDAWTEWRRLDYPILNIPNQMQYGDIPVRYPYPTPEQNVNESNYDQAVAAMGGDEPDIKLFWDLN</sequence>
<evidence type="ECO:0000313" key="2">
    <source>
        <dbReference type="Proteomes" id="UP000619457"/>
    </source>
</evidence>
<protein>
    <recommendedName>
        <fullName evidence="3">Starch-binding associating with outer membrane</fullName>
    </recommendedName>
</protein>